<proteinExistence type="predicted"/>
<gene>
    <name evidence="1" type="ordered locus">RPC_1898</name>
</gene>
<dbReference type="InterPro" id="IPR002763">
    <property type="entry name" value="DUF72"/>
</dbReference>
<reference evidence="1" key="1">
    <citation type="submission" date="2006-03" db="EMBL/GenBank/DDBJ databases">
        <title>Complete sequence of Rhodopseudomonas palustris BisB18.</title>
        <authorList>
            <consortium name="US DOE Joint Genome Institute"/>
            <person name="Copeland A."/>
            <person name="Lucas S."/>
            <person name="Lapidus A."/>
            <person name="Barry K."/>
            <person name="Detter J.C."/>
            <person name="Glavina del Rio T."/>
            <person name="Hammon N."/>
            <person name="Israni S."/>
            <person name="Dalin E."/>
            <person name="Tice H."/>
            <person name="Pitluck S."/>
            <person name="Chain P."/>
            <person name="Malfatti S."/>
            <person name="Shin M."/>
            <person name="Vergez L."/>
            <person name="Schmutz J."/>
            <person name="Larimer F."/>
            <person name="Land M."/>
            <person name="Hauser L."/>
            <person name="Pelletier D.A."/>
            <person name="Kyrpides N."/>
            <person name="Anderson I."/>
            <person name="Oda Y."/>
            <person name="Harwood C.S."/>
            <person name="Richardson P."/>
        </authorList>
    </citation>
    <scope>NUCLEOTIDE SEQUENCE [LARGE SCALE GENOMIC DNA]</scope>
    <source>
        <strain evidence="1">BisB18</strain>
    </source>
</reference>
<dbReference type="eggNOG" id="COG1801">
    <property type="taxonomic scope" value="Bacteria"/>
</dbReference>
<evidence type="ECO:0008006" key="2">
    <source>
        <dbReference type="Google" id="ProtNLM"/>
    </source>
</evidence>
<accession>Q217I1</accession>
<dbReference type="AlphaFoldDB" id="Q217I1"/>
<dbReference type="Pfam" id="PF01904">
    <property type="entry name" value="DUF72"/>
    <property type="match status" value="1"/>
</dbReference>
<dbReference type="Gene3D" id="3.20.20.410">
    <property type="entry name" value="Protein of unknown function UPF0759"/>
    <property type="match status" value="1"/>
</dbReference>
<organism evidence="1">
    <name type="scientific">Rhodopseudomonas palustris (strain BisB18)</name>
    <dbReference type="NCBI Taxonomy" id="316056"/>
    <lineage>
        <taxon>Bacteria</taxon>
        <taxon>Pseudomonadati</taxon>
        <taxon>Pseudomonadota</taxon>
        <taxon>Alphaproteobacteria</taxon>
        <taxon>Hyphomicrobiales</taxon>
        <taxon>Nitrobacteraceae</taxon>
        <taxon>Rhodopseudomonas</taxon>
    </lineage>
</organism>
<protein>
    <recommendedName>
        <fullName evidence="2">DUF72 domain-containing protein</fullName>
    </recommendedName>
</protein>
<dbReference type="PANTHER" id="PTHR30348:SF4">
    <property type="entry name" value="DUF72 DOMAIN-CONTAINING PROTEIN"/>
    <property type="match status" value="1"/>
</dbReference>
<dbReference type="OrthoDB" id="9780310at2"/>
<dbReference type="SUPFAM" id="SSF117396">
    <property type="entry name" value="TM1631-like"/>
    <property type="match status" value="1"/>
</dbReference>
<dbReference type="InterPro" id="IPR036520">
    <property type="entry name" value="UPF0759_sf"/>
</dbReference>
<dbReference type="HOGENOM" id="CLU_046519_1_1_5"/>
<sequence length="243" mass="27974">MARILIGTSGWHYASWRGPFFPERLPIAHQLQYYASQFSTAELNGVFYRTPTREAVQAWHNLTGNDFVFAWKASKFITHWKRLSAASANSLELMEDRLALLGAKAGPILFQLPPQFAADPDRLADFLRMLSKRRRYSFEFRHPSWYTPAVLRLLREANVALCLSDHHDAPAPWKRTADFVYVRGHGPGGRYKGRYPAATLQQWSARIGAWKRRGYDAYVYFDNDQKSAAPSDALRLRQLITPR</sequence>
<dbReference type="PANTHER" id="PTHR30348">
    <property type="entry name" value="UNCHARACTERIZED PROTEIN YECE"/>
    <property type="match status" value="1"/>
</dbReference>
<dbReference type="STRING" id="316056.RPC_1898"/>
<dbReference type="RefSeq" id="WP_011472359.1">
    <property type="nucleotide sequence ID" value="NC_007925.1"/>
</dbReference>
<name>Q217I1_RHOPB</name>
<dbReference type="EMBL" id="CP000301">
    <property type="protein sequence ID" value="ABD87455.1"/>
    <property type="molecule type" value="Genomic_DNA"/>
</dbReference>
<evidence type="ECO:0000313" key="1">
    <source>
        <dbReference type="EMBL" id="ABD87455.1"/>
    </source>
</evidence>
<dbReference type="KEGG" id="rpc:RPC_1898"/>